<name>A0A5M3W8U6_9ACTN</name>
<gene>
    <name evidence="1" type="ORF">Acor_75650</name>
</gene>
<evidence type="ECO:0000313" key="2">
    <source>
        <dbReference type="Proteomes" id="UP000334990"/>
    </source>
</evidence>
<dbReference type="AlphaFoldDB" id="A0A5M3W8U6"/>
<organism evidence="1 2">
    <name type="scientific">Acrocarpospora corrugata</name>
    <dbReference type="NCBI Taxonomy" id="35763"/>
    <lineage>
        <taxon>Bacteria</taxon>
        <taxon>Bacillati</taxon>
        <taxon>Actinomycetota</taxon>
        <taxon>Actinomycetes</taxon>
        <taxon>Streptosporangiales</taxon>
        <taxon>Streptosporangiaceae</taxon>
        <taxon>Acrocarpospora</taxon>
    </lineage>
</organism>
<sequence length="97" mass="10863">MDENVLTTVYRDEAVALVRVKPFDGALRHFPTPLAGLATDHTHSTAWSVTFRAEEITFSPATSIVLDHTCSKPWDNRVNPHFDCAPTPFQEGRILDL</sequence>
<dbReference type="Proteomes" id="UP000334990">
    <property type="component" value="Unassembled WGS sequence"/>
</dbReference>
<keyword evidence="2" id="KW-1185">Reference proteome</keyword>
<proteinExistence type="predicted"/>
<comment type="caution">
    <text evidence="1">The sequence shown here is derived from an EMBL/GenBank/DDBJ whole genome shotgun (WGS) entry which is preliminary data.</text>
</comment>
<reference evidence="1 2" key="1">
    <citation type="submission" date="2019-10" db="EMBL/GenBank/DDBJ databases">
        <title>Whole genome shotgun sequence of Acrocarpospora corrugata NBRC 13972.</title>
        <authorList>
            <person name="Ichikawa N."/>
            <person name="Kimura A."/>
            <person name="Kitahashi Y."/>
            <person name="Komaki H."/>
            <person name="Oguchi A."/>
        </authorList>
    </citation>
    <scope>NUCLEOTIDE SEQUENCE [LARGE SCALE GENOMIC DNA]</scope>
    <source>
        <strain evidence="1 2">NBRC 13972</strain>
    </source>
</reference>
<dbReference type="EMBL" id="BLAD01000102">
    <property type="protein sequence ID" value="GES05497.1"/>
    <property type="molecule type" value="Genomic_DNA"/>
</dbReference>
<accession>A0A5M3W8U6</accession>
<evidence type="ECO:0000313" key="1">
    <source>
        <dbReference type="EMBL" id="GES05497.1"/>
    </source>
</evidence>
<protein>
    <submittedName>
        <fullName evidence="1">Uncharacterized protein</fullName>
    </submittedName>
</protein>